<proteinExistence type="predicted"/>
<feature type="chain" id="PRO_5002347455" description="Glycine-rich protein" evidence="2">
    <location>
        <begin position="23"/>
        <end position="90"/>
    </location>
</feature>
<evidence type="ECO:0000256" key="2">
    <source>
        <dbReference type="SAM" id="SignalP"/>
    </source>
</evidence>
<keyword evidence="2" id="KW-0732">Signal</keyword>
<dbReference type="Gramene" id="LPERR02G18110.1">
    <property type="protein sequence ID" value="LPERR02G18110.1"/>
    <property type="gene ID" value="LPERR02G18110"/>
</dbReference>
<evidence type="ECO:0000313" key="4">
    <source>
        <dbReference type="Proteomes" id="UP000032180"/>
    </source>
</evidence>
<protein>
    <recommendedName>
        <fullName evidence="5">Glycine-rich protein</fullName>
    </recommendedName>
</protein>
<dbReference type="HOGENOM" id="CLU_156855_0_0_1"/>
<reference evidence="3 4" key="1">
    <citation type="submission" date="2012-08" db="EMBL/GenBank/DDBJ databases">
        <title>Oryza genome evolution.</title>
        <authorList>
            <person name="Wing R.A."/>
        </authorList>
    </citation>
    <scope>NUCLEOTIDE SEQUENCE</scope>
</reference>
<evidence type="ECO:0000256" key="1">
    <source>
        <dbReference type="SAM" id="MobiDB-lite"/>
    </source>
</evidence>
<evidence type="ECO:0000313" key="3">
    <source>
        <dbReference type="EnsemblPlants" id="LPERR02G18110.1"/>
    </source>
</evidence>
<dbReference type="Proteomes" id="UP000032180">
    <property type="component" value="Chromosome 2"/>
</dbReference>
<feature type="region of interest" description="Disordered" evidence="1">
    <location>
        <begin position="28"/>
        <end position="50"/>
    </location>
</feature>
<evidence type="ECO:0008006" key="5">
    <source>
        <dbReference type="Google" id="ProtNLM"/>
    </source>
</evidence>
<keyword evidence="4" id="KW-1185">Reference proteome</keyword>
<dbReference type="EnsemblPlants" id="LPERR02G18110.1">
    <property type="protein sequence ID" value="LPERR02G18110.1"/>
    <property type="gene ID" value="LPERR02G18110"/>
</dbReference>
<feature type="signal peptide" evidence="2">
    <location>
        <begin position="1"/>
        <end position="22"/>
    </location>
</feature>
<sequence>MASNKALLVFALLLAGAFLVNCAQPQPNTDPAADPGNEDPNGGAGGSSSSGYGNGGGGGGAGAGGYGYGGPRRCRWGCCECGYYRCNRCC</sequence>
<reference evidence="3" key="3">
    <citation type="submission" date="2015-04" db="UniProtKB">
        <authorList>
            <consortium name="EnsemblPlants"/>
        </authorList>
    </citation>
    <scope>IDENTIFICATION</scope>
</reference>
<organism evidence="3 4">
    <name type="scientific">Leersia perrieri</name>
    <dbReference type="NCBI Taxonomy" id="77586"/>
    <lineage>
        <taxon>Eukaryota</taxon>
        <taxon>Viridiplantae</taxon>
        <taxon>Streptophyta</taxon>
        <taxon>Embryophyta</taxon>
        <taxon>Tracheophyta</taxon>
        <taxon>Spermatophyta</taxon>
        <taxon>Magnoliopsida</taxon>
        <taxon>Liliopsida</taxon>
        <taxon>Poales</taxon>
        <taxon>Poaceae</taxon>
        <taxon>BOP clade</taxon>
        <taxon>Oryzoideae</taxon>
        <taxon>Oryzeae</taxon>
        <taxon>Oryzinae</taxon>
        <taxon>Leersia</taxon>
    </lineage>
</organism>
<name>A0A0D9VHP3_9ORYZ</name>
<reference evidence="4" key="2">
    <citation type="submission" date="2013-12" db="EMBL/GenBank/DDBJ databases">
        <authorList>
            <person name="Yu Y."/>
            <person name="Lee S."/>
            <person name="de Baynast K."/>
            <person name="Wissotski M."/>
            <person name="Liu L."/>
            <person name="Talag J."/>
            <person name="Goicoechea J."/>
            <person name="Angelova A."/>
            <person name="Jetty R."/>
            <person name="Kudrna D."/>
            <person name="Golser W."/>
            <person name="Rivera L."/>
            <person name="Zhang J."/>
            <person name="Wing R."/>
        </authorList>
    </citation>
    <scope>NUCLEOTIDE SEQUENCE</scope>
</reference>
<dbReference type="AlphaFoldDB" id="A0A0D9VHP3"/>
<accession>A0A0D9VHP3</accession>